<dbReference type="PANTHER" id="PTHR42941:SF1">
    <property type="entry name" value="SLL1037 PROTEIN"/>
    <property type="match status" value="1"/>
</dbReference>
<dbReference type="Proteomes" id="UP000234881">
    <property type="component" value="Unassembled WGS sequence"/>
</dbReference>
<evidence type="ECO:0000313" key="3">
    <source>
        <dbReference type="Proteomes" id="UP000234881"/>
    </source>
</evidence>
<reference evidence="2 3" key="1">
    <citation type="submission" date="2018-01" db="EMBL/GenBank/DDBJ databases">
        <title>The draft genome sequence of Cohaesibacter sp. H1304.</title>
        <authorList>
            <person name="Wang N.-N."/>
            <person name="Du Z.-J."/>
        </authorList>
    </citation>
    <scope>NUCLEOTIDE SEQUENCE [LARGE SCALE GENOMIC DNA]</scope>
    <source>
        <strain evidence="2 3">H1304</strain>
    </source>
</reference>
<dbReference type="OrthoDB" id="9776669at2"/>
<dbReference type="InterPro" id="IPR011852">
    <property type="entry name" value="TRAP_TAXI"/>
</dbReference>
<keyword evidence="1" id="KW-0732">Signal</keyword>
<dbReference type="Pfam" id="PF16868">
    <property type="entry name" value="NMT1_3"/>
    <property type="match status" value="1"/>
</dbReference>
<name>A0A2N5XXQ8_9HYPH</name>
<dbReference type="AlphaFoldDB" id="A0A2N5XXQ8"/>
<comment type="caution">
    <text evidence="2">The sequence shown here is derived from an EMBL/GenBank/DDBJ whole genome shotgun (WGS) entry which is preliminary data.</text>
</comment>
<feature type="signal peptide" evidence="1">
    <location>
        <begin position="1"/>
        <end position="25"/>
    </location>
</feature>
<dbReference type="SUPFAM" id="SSF53850">
    <property type="entry name" value="Periplasmic binding protein-like II"/>
    <property type="match status" value="1"/>
</dbReference>
<keyword evidence="3" id="KW-1185">Reference proteome</keyword>
<dbReference type="EMBL" id="PKUQ01000001">
    <property type="protein sequence ID" value="PLW79225.1"/>
    <property type="molecule type" value="Genomic_DNA"/>
</dbReference>
<feature type="chain" id="PRO_5014859669" evidence="1">
    <location>
        <begin position="26"/>
        <end position="330"/>
    </location>
</feature>
<gene>
    <name evidence="2" type="ORF">C0081_03125</name>
</gene>
<dbReference type="RefSeq" id="WP_101532307.1">
    <property type="nucleotide sequence ID" value="NZ_JBFHIU010000075.1"/>
</dbReference>
<dbReference type="PANTHER" id="PTHR42941">
    <property type="entry name" value="SLL1037 PROTEIN"/>
    <property type="match status" value="1"/>
</dbReference>
<dbReference type="NCBIfam" id="TIGR02122">
    <property type="entry name" value="TRAP_TAXI"/>
    <property type="match status" value="1"/>
</dbReference>
<protein>
    <submittedName>
        <fullName evidence="2">C4-dicarboxylate ABC transporter substrate-binding protein</fullName>
    </submittedName>
</protein>
<sequence>MKKLVSLLAGTCVSVAMLAASAASAETIKIAAEEPGGGWYSYGATFTKLIEDKTDLDVEIIPRGGGVNNPPVVDRNIGQFGFTTGNAAAWSQQGLEAVYKGKKSENIRSVTGGMQGAFTVVFARKAYIDKVGVNSFEELLKLDELPRVGMEPAGSQVPIIADLMLQMVGSGIEDLRSKGALTQVSSSKLAEYMRDGRIDLMFENVPLGHPAMTENSLTNELSYVAMGDKVIDGLGKFGMPRGIMPKGAFKGVLADYPTALSSTIFITNTQQSDETVYKVLKALDEGGDALREEHAALRGWTAEKGCQPEQAVLELHPGAMKYCKEKGYLK</sequence>
<organism evidence="2 3">
    <name type="scientific">Cohaesibacter celericrescens</name>
    <dbReference type="NCBI Taxonomy" id="2067669"/>
    <lineage>
        <taxon>Bacteria</taxon>
        <taxon>Pseudomonadati</taxon>
        <taxon>Pseudomonadota</taxon>
        <taxon>Alphaproteobacteria</taxon>
        <taxon>Hyphomicrobiales</taxon>
        <taxon>Cohaesibacteraceae</taxon>
    </lineage>
</organism>
<evidence type="ECO:0000313" key="2">
    <source>
        <dbReference type="EMBL" id="PLW79225.1"/>
    </source>
</evidence>
<dbReference type="Gene3D" id="3.40.190.10">
    <property type="entry name" value="Periplasmic binding protein-like II"/>
    <property type="match status" value="2"/>
</dbReference>
<evidence type="ECO:0000256" key="1">
    <source>
        <dbReference type="SAM" id="SignalP"/>
    </source>
</evidence>
<accession>A0A2N5XXQ8</accession>
<proteinExistence type="predicted"/>